<dbReference type="EMBL" id="JAACJM010000002">
    <property type="protein sequence ID" value="KAF5374322.1"/>
    <property type="molecule type" value="Genomic_DNA"/>
</dbReference>
<organism evidence="15 16">
    <name type="scientific">Tetrapyrgos nigripes</name>
    <dbReference type="NCBI Taxonomy" id="182062"/>
    <lineage>
        <taxon>Eukaryota</taxon>
        <taxon>Fungi</taxon>
        <taxon>Dikarya</taxon>
        <taxon>Basidiomycota</taxon>
        <taxon>Agaricomycotina</taxon>
        <taxon>Agaricomycetes</taxon>
        <taxon>Agaricomycetidae</taxon>
        <taxon>Agaricales</taxon>
        <taxon>Marasmiineae</taxon>
        <taxon>Marasmiaceae</taxon>
        <taxon>Tetrapyrgos</taxon>
    </lineage>
</organism>
<dbReference type="Pfam" id="PF00067">
    <property type="entry name" value="p450"/>
    <property type="match status" value="2"/>
</dbReference>
<evidence type="ECO:0000256" key="8">
    <source>
        <dbReference type="ARBA" id="ARBA00022989"/>
    </source>
</evidence>
<dbReference type="Proteomes" id="UP000559256">
    <property type="component" value="Unassembled WGS sequence"/>
</dbReference>
<accession>A0A8H5H0C3</accession>
<name>A0A8H5H0C3_9AGAR</name>
<dbReference type="InterPro" id="IPR050364">
    <property type="entry name" value="Cytochrome_P450_fung"/>
</dbReference>
<evidence type="ECO:0000256" key="1">
    <source>
        <dbReference type="ARBA" id="ARBA00001971"/>
    </source>
</evidence>
<evidence type="ECO:0000256" key="14">
    <source>
        <dbReference type="PIRSR" id="PIRSR602401-1"/>
    </source>
</evidence>
<reference evidence="15 16" key="1">
    <citation type="journal article" date="2020" name="ISME J.">
        <title>Uncovering the hidden diversity of litter-decomposition mechanisms in mushroom-forming fungi.</title>
        <authorList>
            <person name="Floudas D."/>
            <person name="Bentzer J."/>
            <person name="Ahren D."/>
            <person name="Johansson T."/>
            <person name="Persson P."/>
            <person name="Tunlid A."/>
        </authorList>
    </citation>
    <scope>NUCLEOTIDE SEQUENCE [LARGE SCALE GENOMIC DNA]</scope>
    <source>
        <strain evidence="15 16">CBS 291.85</strain>
    </source>
</reference>
<dbReference type="GO" id="GO:0016020">
    <property type="term" value="C:membrane"/>
    <property type="evidence" value="ECO:0007669"/>
    <property type="project" value="UniProtKB-SubCell"/>
</dbReference>
<evidence type="ECO:0000256" key="4">
    <source>
        <dbReference type="ARBA" id="ARBA00010617"/>
    </source>
</evidence>
<dbReference type="InterPro" id="IPR001128">
    <property type="entry name" value="Cyt_P450"/>
</dbReference>
<dbReference type="Gene3D" id="1.10.630.10">
    <property type="entry name" value="Cytochrome P450"/>
    <property type="match status" value="1"/>
</dbReference>
<comment type="caution">
    <text evidence="15">The sequence shown here is derived from an EMBL/GenBank/DDBJ whole genome shotgun (WGS) entry which is preliminary data.</text>
</comment>
<dbReference type="PANTHER" id="PTHR46300:SF2">
    <property type="entry name" value="CYTOCHROME P450 MONOOXYGENASE ALNH-RELATED"/>
    <property type="match status" value="1"/>
</dbReference>
<dbReference type="GO" id="GO:0020037">
    <property type="term" value="F:heme binding"/>
    <property type="evidence" value="ECO:0007669"/>
    <property type="project" value="InterPro"/>
</dbReference>
<gene>
    <name evidence="15" type="ORF">D9758_004656</name>
</gene>
<evidence type="ECO:0000313" key="15">
    <source>
        <dbReference type="EMBL" id="KAF5374322.1"/>
    </source>
</evidence>
<proteinExistence type="inferred from homology"/>
<sequence>MQSAGYGRRVQTITVFCTHHKAATRMPLSYKDQITDMPQWDILALVLAVLSGLYLLKRSRHRYPPGPRGIPILGNALQLDTMKPWHTFTKWGEVYGPMTYLNVAGQSMVIVNSKKVADDLFVGRSSKYCDRHRFIVLEETTGNSIIAFLRPGERWRKMRRATDHAMGIKASSNYRRTQVNESIILAHGILNQADTWRLHVERTSSSIALSMIYDKPTLQSLDDPSVVFMNGFADRIAKVAIPGNYIVDMLPILEKLPLCLSQWKQEAQREFKRFTSRFEEMFLEVKKKVASGHEQYPSFCVTLSENQTKQNMSDSDCAWLAGALYGAGHETKRAQDELDRVVGSSRLPSFSDLKHLPYTQAILKEILRWRPAAPTGLPHIPIEDDFYDGYFIPKGTMCIPCIWAINRDPDVYGLDGNNFRPERHLCQDGHLKDETNEGHVTYGFGQRMCAGRYVANSSLFIQMATVLWTMKLEPLKDSKGQSVVPDVDAEEPNGIFTRPPPFQFTASPRFPDSEALIQQARDEIMQEVLSRPEVL</sequence>
<evidence type="ECO:0000256" key="12">
    <source>
        <dbReference type="ARBA" id="ARBA00023136"/>
    </source>
</evidence>
<comment type="similarity">
    <text evidence="4">Belongs to the cytochrome P450 family.</text>
</comment>
<dbReference type="CDD" id="cd11065">
    <property type="entry name" value="CYP64-like"/>
    <property type="match status" value="1"/>
</dbReference>
<evidence type="ECO:0000313" key="16">
    <source>
        <dbReference type="Proteomes" id="UP000559256"/>
    </source>
</evidence>
<evidence type="ECO:0000256" key="7">
    <source>
        <dbReference type="ARBA" id="ARBA00022723"/>
    </source>
</evidence>
<dbReference type="SUPFAM" id="SSF48264">
    <property type="entry name" value="Cytochrome P450"/>
    <property type="match status" value="1"/>
</dbReference>
<dbReference type="GO" id="GO:0004497">
    <property type="term" value="F:monooxygenase activity"/>
    <property type="evidence" value="ECO:0007669"/>
    <property type="project" value="UniProtKB-KW"/>
</dbReference>
<evidence type="ECO:0000256" key="11">
    <source>
        <dbReference type="ARBA" id="ARBA00023033"/>
    </source>
</evidence>
<keyword evidence="16" id="KW-1185">Reference proteome</keyword>
<dbReference type="OrthoDB" id="2789670at2759"/>
<comment type="cofactor">
    <cofactor evidence="1 14">
        <name>heme</name>
        <dbReference type="ChEBI" id="CHEBI:30413"/>
    </cofactor>
</comment>
<keyword evidence="9" id="KW-0560">Oxidoreductase</keyword>
<keyword evidence="12" id="KW-0472">Membrane</keyword>
<keyword evidence="8" id="KW-1133">Transmembrane helix</keyword>
<keyword evidence="7 14" id="KW-0479">Metal-binding</keyword>
<evidence type="ECO:0000256" key="13">
    <source>
        <dbReference type="ARBA" id="ARBA00023180"/>
    </source>
</evidence>
<evidence type="ECO:0000256" key="9">
    <source>
        <dbReference type="ARBA" id="ARBA00023002"/>
    </source>
</evidence>
<feature type="binding site" description="axial binding residue" evidence="14">
    <location>
        <position position="449"/>
    </location>
    <ligand>
        <name>heme</name>
        <dbReference type="ChEBI" id="CHEBI:30413"/>
    </ligand>
    <ligandPart>
        <name>Fe</name>
        <dbReference type="ChEBI" id="CHEBI:18248"/>
    </ligandPart>
</feature>
<evidence type="ECO:0000256" key="6">
    <source>
        <dbReference type="ARBA" id="ARBA00022692"/>
    </source>
</evidence>
<dbReference type="PANTHER" id="PTHR46300">
    <property type="entry name" value="P450, PUTATIVE (EUROFUNG)-RELATED-RELATED"/>
    <property type="match status" value="1"/>
</dbReference>
<keyword evidence="13" id="KW-0325">Glycoprotein</keyword>
<dbReference type="AlphaFoldDB" id="A0A8H5H0C3"/>
<keyword evidence="5 14" id="KW-0349">Heme</keyword>
<evidence type="ECO:0000256" key="3">
    <source>
        <dbReference type="ARBA" id="ARBA00005179"/>
    </source>
</evidence>
<evidence type="ECO:0000256" key="5">
    <source>
        <dbReference type="ARBA" id="ARBA00022617"/>
    </source>
</evidence>
<comment type="subcellular location">
    <subcellularLocation>
        <location evidence="2">Membrane</location>
        <topology evidence="2">Single-pass membrane protein</topology>
    </subcellularLocation>
</comment>
<keyword evidence="11" id="KW-0503">Monooxygenase</keyword>
<evidence type="ECO:0000256" key="10">
    <source>
        <dbReference type="ARBA" id="ARBA00023004"/>
    </source>
</evidence>
<keyword evidence="6" id="KW-0812">Transmembrane</keyword>
<comment type="pathway">
    <text evidence="3">Secondary metabolite biosynthesis.</text>
</comment>
<evidence type="ECO:0008006" key="17">
    <source>
        <dbReference type="Google" id="ProtNLM"/>
    </source>
</evidence>
<dbReference type="PRINTS" id="PR00463">
    <property type="entry name" value="EP450I"/>
</dbReference>
<evidence type="ECO:0000256" key="2">
    <source>
        <dbReference type="ARBA" id="ARBA00004167"/>
    </source>
</evidence>
<dbReference type="GO" id="GO:0016705">
    <property type="term" value="F:oxidoreductase activity, acting on paired donors, with incorporation or reduction of molecular oxygen"/>
    <property type="evidence" value="ECO:0007669"/>
    <property type="project" value="InterPro"/>
</dbReference>
<dbReference type="InterPro" id="IPR002401">
    <property type="entry name" value="Cyt_P450_E_grp-I"/>
</dbReference>
<dbReference type="InterPro" id="IPR036396">
    <property type="entry name" value="Cyt_P450_sf"/>
</dbReference>
<keyword evidence="10 14" id="KW-0408">Iron</keyword>
<protein>
    <recommendedName>
        <fullName evidence="17">Cytochrome P450</fullName>
    </recommendedName>
</protein>
<dbReference type="GO" id="GO:0005506">
    <property type="term" value="F:iron ion binding"/>
    <property type="evidence" value="ECO:0007669"/>
    <property type="project" value="InterPro"/>
</dbReference>